<name>A0A1L5BSZ6_SPHIB</name>
<evidence type="ECO:0000313" key="1">
    <source>
        <dbReference type="EMBL" id="APL95985.1"/>
    </source>
</evidence>
<dbReference type="Proteomes" id="UP000004550">
    <property type="component" value="Chromosome"/>
</dbReference>
<dbReference type="AlphaFoldDB" id="A0A1L5BSZ6"/>
<evidence type="ECO:0000313" key="2">
    <source>
        <dbReference type="Proteomes" id="UP000004550"/>
    </source>
</evidence>
<accession>A0A1L5BSZ6</accession>
<reference evidence="1 2" key="1">
    <citation type="journal article" date="2012" name="J. Bacteriol.">
        <title>Genome sequence of Sphingobium indicum B90A, a hexachlorocyclohexane-degrading bacterium.</title>
        <authorList>
            <person name="Anand S."/>
            <person name="Sangwan N."/>
            <person name="Lata P."/>
            <person name="Kaur J."/>
            <person name="Dua A."/>
            <person name="Singh A.K."/>
            <person name="Verma M."/>
            <person name="Kaur J."/>
            <person name="Khurana J.P."/>
            <person name="Khurana P."/>
            <person name="Mathur S."/>
            <person name="Lal R."/>
        </authorList>
    </citation>
    <scope>NUCLEOTIDE SEQUENCE [LARGE SCALE GENOMIC DNA]</scope>
    <source>
        <strain evidence="2">DSM 16412 / CCM 7286 / MTCC 6364 / B90A</strain>
    </source>
</reference>
<gene>
    <name evidence="1" type="ORF">SIDU_16515</name>
</gene>
<dbReference type="EMBL" id="CP013070">
    <property type="protein sequence ID" value="APL95985.1"/>
    <property type="molecule type" value="Genomic_DNA"/>
</dbReference>
<sequence length="130" mass="13966">MPLAAAPSAAAVPLDQINAVALTGDMLVDAFAYAQGPVESRRARLERFAAHQRLKPPVVAAEALSVRMALLGALMDSCGIVEGEWLATCEAVARIRLEDSKNLPMPWGDAGVSYDEAQLQEMIWAFGEKQ</sequence>
<protein>
    <submittedName>
        <fullName evidence="1">Uncharacterized protein</fullName>
    </submittedName>
</protein>
<proteinExistence type="predicted"/>
<organism evidence="1 2">
    <name type="scientific">Sphingobium indicum (strain DSM 16412 / CCM 7286 / MTCC 6364 / B90A)</name>
    <dbReference type="NCBI Taxonomy" id="861109"/>
    <lineage>
        <taxon>Bacteria</taxon>
        <taxon>Pseudomonadati</taxon>
        <taxon>Pseudomonadota</taxon>
        <taxon>Alphaproteobacteria</taxon>
        <taxon>Sphingomonadales</taxon>
        <taxon>Sphingomonadaceae</taxon>
        <taxon>Sphingobium</taxon>
    </lineage>
</organism>
<dbReference type="KEGG" id="sinb:SIDU_16515"/>